<organism evidence="1">
    <name type="scientific">uncultured Alphaproteobacteria bacterium</name>
    <dbReference type="NCBI Taxonomy" id="91750"/>
    <lineage>
        <taxon>Bacteria</taxon>
        <taxon>Pseudomonadati</taxon>
        <taxon>Pseudomonadota</taxon>
        <taxon>Alphaproteobacteria</taxon>
        <taxon>environmental samples</taxon>
    </lineage>
</organism>
<dbReference type="InterPro" id="IPR026002">
    <property type="entry name" value="ATC_hydrolase-like"/>
</dbReference>
<dbReference type="AlphaFoldDB" id="A0A212KI47"/>
<name>A0A212KI47_9PROT</name>
<evidence type="ECO:0008006" key="2">
    <source>
        <dbReference type="Google" id="ProtNLM"/>
    </source>
</evidence>
<evidence type="ECO:0000313" key="1">
    <source>
        <dbReference type="EMBL" id="SBW11396.1"/>
    </source>
</evidence>
<sequence length="162" mass="17794">MDDQARELLRSAIGSRALFYRAVFEEMRDEIGADLATTIMKRAIYKRGAAIADTFSPYAPADLKGLKDAFLDFIPDAETMFAPEVAECTDDSLRIHFHRCPLKESWQGAGIEGEDLEHMCGMAGCVDKGTFGKAGFAIEVDTWKQGREGCCRLHITPGPAGD</sequence>
<protein>
    <recommendedName>
        <fullName evidence="2">L-2-amino-thiazoline-4-carboxylic acid hydrolase</fullName>
    </recommendedName>
</protein>
<accession>A0A212KI47</accession>
<proteinExistence type="predicted"/>
<dbReference type="Pfam" id="PF14196">
    <property type="entry name" value="ATC_hydrolase"/>
    <property type="match status" value="1"/>
</dbReference>
<dbReference type="EMBL" id="FLUO01000002">
    <property type="protein sequence ID" value="SBW11396.1"/>
    <property type="molecule type" value="Genomic_DNA"/>
</dbReference>
<reference evidence="1" key="1">
    <citation type="submission" date="2016-04" db="EMBL/GenBank/DDBJ databases">
        <authorList>
            <person name="Evans L.H."/>
            <person name="Alamgir A."/>
            <person name="Owens N."/>
            <person name="Weber N.D."/>
            <person name="Virtaneva K."/>
            <person name="Barbian K."/>
            <person name="Babar A."/>
            <person name="Rosenke K."/>
        </authorList>
    </citation>
    <scope>NUCLEOTIDE SEQUENCE</scope>
    <source>
        <strain evidence="1">86</strain>
    </source>
</reference>
<gene>
    <name evidence="1" type="ORF">KL86APRO_20177</name>
</gene>